<dbReference type="Proteomes" id="UP001327093">
    <property type="component" value="Unassembled WGS sequence"/>
</dbReference>
<proteinExistence type="predicted"/>
<sequence length="269" mass="29334">MPSSGRLEVPAEWPVENRGRFILAFGFLVVLGVLSSGVGLVAAGIAFIGATKYAVLLAGLFWLVAAFGYMTRLRPQHRGSDLRTTTVGGTAATEIRYSGAQFALINLIVACLLLCAGFAAWDYGSVGTVPMALAALAALFFASYFVLLALGRIRRGRVVLTAEGIRREGRAFESFLPWDSFVGAKPSYNGTREVLVVAYDNAPWEKRPLGGPWKLDKLPPVPMIEVDTVHLAVDPTLVFHLLRFYTENPSAREELGTDAVLRRVREQSF</sequence>
<organism evidence="2 3">
    <name type="scientific">Saccharopolyspora mangrovi</name>
    <dbReference type="NCBI Taxonomy" id="3082379"/>
    <lineage>
        <taxon>Bacteria</taxon>
        <taxon>Bacillati</taxon>
        <taxon>Actinomycetota</taxon>
        <taxon>Actinomycetes</taxon>
        <taxon>Pseudonocardiales</taxon>
        <taxon>Pseudonocardiaceae</taxon>
        <taxon>Saccharopolyspora</taxon>
    </lineage>
</organism>
<accession>A0ABU6AJF6</accession>
<evidence type="ECO:0008006" key="4">
    <source>
        <dbReference type="Google" id="ProtNLM"/>
    </source>
</evidence>
<keyword evidence="3" id="KW-1185">Reference proteome</keyword>
<gene>
    <name evidence="2" type="ORF">R4I43_29765</name>
</gene>
<reference evidence="2 3" key="1">
    <citation type="submission" date="2023-10" db="EMBL/GenBank/DDBJ databases">
        <title>Saccharopolyspora sp. nov., isolated from mangrove soil.</title>
        <authorList>
            <person name="Lu Y."/>
            <person name="Liu W."/>
        </authorList>
    </citation>
    <scope>NUCLEOTIDE SEQUENCE [LARGE SCALE GENOMIC DNA]</scope>
    <source>
        <strain evidence="2 3">S2-29</strain>
    </source>
</reference>
<keyword evidence="1" id="KW-1133">Transmembrane helix</keyword>
<dbReference type="EMBL" id="JAWLNX010000030">
    <property type="protein sequence ID" value="MEB3371597.1"/>
    <property type="molecule type" value="Genomic_DNA"/>
</dbReference>
<dbReference type="RefSeq" id="WP_324269021.1">
    <property type="nucleotide sequence ID" value="NZ_JAWLNX010000030.1"/>
</dbReference>
<evidence type="ECO:0000313" key="3">
    <source>
        <dbReference type="Proteomes" id="UP001327093"/>
    </source>
</evidence>
<feature type="transmembrane region" description="Helical" evidence="1">
    <location>
        <begin position="102"/>
        <end position="121"/>
    </location>
</feature>
<keyword evidence="1" id="KW-0812">Transmembrane</keyword>
<feature type="transmembrane region" description="Helical" evidence="1">
    <location>
        <begin position="21"/>
        <end position="47"/>
    </location>
</feature>
<feature type="transmembrane region" description="Helical" evidence="1">
    <location>
        <begin position="127"/>
        <end position="150"/>
    </location>
</feature>
<evidence type="ECO:0000313" key="2">
    <source>
        <dbReference type="EMBL" id="MEB3371597.1"/>
    </source>
</evidence>
<keyword evidence="1" id="KW-0472">Membrane</keyword>
<feature type="transmembrane region" description="Helical" evidence="1">
    <location>
        <begin position="53"/>
        <end position="70"/>
    </location>
</feature>
<comment type="caution">
    <text evidence="2">The sequence shown here is derived from an EMBL/GenBank/DDBJ whole genome shotgun (WGS) entry which is preliminary data.</text>
</comment>
<name>A0ABU6AJF6_9PSEU</name>
<protein>
    <recommendedName>
        <fullName evidence="4">PH domain-containing protein</fullName>
    </recommendedName>
</protein>
<evidence type="ECO:0000256" key="1">
    <source>
        <dbReference type="SAM" id="Phobius"/>
    </source>
</evidence>